<organism evidence="2 3">
    <name type="scientific">Reichenbachiella faecimaris</name>
    <dbReference type="NCBI Taxonomy" id="692418"/>
    <lineage>
        <taxon>Bacteria</taxon>
        <taxon>Pseudomonadati</taxon>
        <taxon>Bacteroidota</taxon>
        <taxon>Cytophagia</taxon>
        <taxon>Cytophagales</taxon>
        <taxon>Reichenbachiellaceae</taxon>
        <taxon>Reichenbachiella</taxon>
    </lineage>
</organism>
<accession>A0A1W2G6X9</accession>
<dbReference type="Proteomes" id="UP000192472">
    <property type="component" value="Unassembled WGS sequence"/>
</dbReference>
<feature type="chain" id="PRO_5012416089" evidence="1">
    <location>
        <begin position="25"/>
        <end position="168"/>
    </location>
</feature>
<dbReference type="RefSeq" id="WP_139793725.1">
    <property type="nucleotide sequence ID" value="NZ_FWYF01000001.1"/>
</dbReference>
<name>A0A1W2G6X9_REIFA</name>
<sequence>MKTLNLFALLTVILCFSLSAQDLAEPKDIGVSEYDNFKKSSFDIMKESATLKESATTVDNEVKTYSGAMNTIGIDKLKQNYKALKEGTEAVGTLSKELAELNGKSQDVLSNAKGIKPKMKSVGAVKNTNKSIQALDASKADLSATKELLSNNLKLIGDELKSRGEIIE</sequence>
<reference evidence="2 3" key="1">
    <citation type="submission" date="2017-04" db="EMBL/GenBank/DDBJ databases">
        <authorList>
            <person name="Afonso C.L."/>
            <person name="Miller P.J."/>
            <person name="Scott M.A."/>
            <person name="Spackman E."/>
            <person name="Goraichik I."/>
            <person name="Dimitrov K.M."/>
            <person name="Suarez D.L."/>
            <person name="Swayne D.E."/>
        </authorList>
    </citation>
    <scope>NUCLEOTIDE SEQUENCE [LARGE SCALE GENOMIC DNA]</scope>
    <source>
        <strain evidence="2 3">DSM 26133</strain>
    </source>
</reference>
<dbReference type="EMBL" id="FWYF01000001">
    <property type="protein sequence ID" value="SMD32373.1"/>
    <property type="molecule type" value="Genomic_DNA"/>
</dbReference>
<proteinExistence type="predicted"/>
<gene>
    <name evidence="2" type="ORF">SAMN04488029_0718</name>
</gene>
<protein>
    <submittedName>
        <fullName evidence="2">Uncharacterized protein</fullName>
    </submittedName>
</protein>
<feature type="signal peptide" evidence="1">
    <location>
        <begin position="1"/>
        <end position="24"/>
    </location>
</feature>
<evidence type="ECO:0000313" key="3">
    <source>
        <dbReference type="Proteomes" id="UP000192472"/>
    </source>
</evidence>
<dbReference type="STRING" id="692418.SAMN04488029_0718"/>
<keyword evidence="1" id="KW-0732">Signal</keyword>
<dbReference type="AlphaFoldDB" id="A0A1W2G6X9"/>
<evidence type="ECO:0000313" key="2">
    <source>
        <dbReference type="EMBL" id="SMD32373.1"/>
    </source>
</evidence>
<evidence type="ECO:0000256" key="1">
    <source>
        <dbReference type="SAM" id="SignalP"/>
    </source>
</evidence>
<keyword evidence="3" id="KW-1185">Reference proteome</keyword>